<dbReference type="CDD" id="cd07035">
    <property type="entry name" value="TPP_PYR_POX_like"/>
    <property type="match status" value="1"/>
</dbReference>
<accession>A0A9P5AVN3</accession>
<dbReference type="Pfam" id="PF00205">
    <property type="entry name" value="TPP_enzyme_M"/>
    <property type="match status" value="1"/>
</dbReference>
<dbReference type="GO" id="GO:0030976">
    <property type="term" value="F:thiamine pyrophosphate binding"/>
    <property type="evidence" value="ECO:0007669"/>
    <property type="project" value="InterPro"/>
</dbReference>
<dbReference type="InterPro" id="IPR050740">
    <property type="entry name" value="Aldehyde_DH_Superfamily"/>
</dbReference>
<dbReference type="SUPFAM" id="SSF52518">
    <property type="entry name" value="Thiamin diphosphate-binding fold (THDP-binding)"/>
    <property type="match status" value="2"/>
</dbReference>
<dbReference type="SUPFAM" id="SSF53720">
    <property type="entry name" value="ALDH-like"/>
    <property type="match status" value="1"/>
</dbReference>
<dbReference type="InterPro" id="IPR016162">
    <property type="entry name" value="Ald_DH_N"/>
</dbReference>
<organism evidence="8 9">
    <name type="scientific">Fusarium beomiforme</name>
    <dbReference type="NCBI Taxonomy" id="44412"/>
    <lineage>
        <taxon>Eukaryota</taxon>
        <taxon>Fungi</taxon>
        <taxon>Dikarya</taxon>
        <taxon>Ascomycota</taxon>
        <taxon>Pezizomycotina</taxon>
        <taxon>Sordariomycetes</taxon>
        <taxon>Hypocreomycetidae</taxon>
        <taxon>Hypocreales</taxon>
        <taxon>Nectriaceae</taxon>
        <taxon>Fusarium</taxon>
        <taxon>Fusarium burgessii species complex</taxon>
    </lineage>
</organism>
<dbReference type="GO" id="GO:0000287">
    <property type="term" value="F:magnesium ion binding"/>
    <property type="evidence" value="ECO:0007669"/>
    <property type="project" value="InterPro"/>
</dbReference>
<dbReference type="Proteomes" id="UP000730481">
    <property type="component" value="Unassembled WGS sequence"/>
</dbReference>
<dbReference type="AlphaFoldDB" id="A0A9P5AVN3"/>
<dbReference type="OrthoDB" id="2867507at2759"/>
<dbReference type="InterPro" id="IPR015590">
    <property type="entry name" value="Aldehyde_DH_dom"/>
</dbReference>
<proteinExistence type="inferred from homology"/>
<dbReference type="NCBIfam" id="NF006203">
    <property type="entry name" value="PRK08327.1"/>
    <property type="match status" value="1"/>
</dbReference>
<feature type="domain" description="Thiamine pyrophosphate enzyme TPP-binding" evidence="6">
    <location>
        <begin position="426"/>
        <end position="577"/>
    </location>
</feature>
<evidence type="ECO:0000256" key="1">
    <source>
        <dbReference type="ARBA" id="ARBA00007812"/>
    </source>
</evidence>
<dbReference type="SUPFAM" id="SSF52467">
    <property type="entry name" value="DHS-like NAD/FAD-binding domain"/>
    <property type="match status" value="1"/>
</dbReference>
<comment type="caution">
    <text evidence="8">The sequence shown here is derived from an EMBL/GenBank/DDBJ whole genome shotgun (WGS) entry which is preliminary data.</text>
</comment>
<dbReference type="Gene3D" id="3.40.605.10">
    <property type="entry name" value="Aldehyde Dehydrogenase, Chain A, domain 1"/>
    <property type="match status" value="1"/>
</dbReference>
<dbReference type="InterPro" id="IPR016160">
    <property type="entry name" value="Ald_DH_CS_CYS"/>
</dbReference>
<dbReference type="Pfam" id="PF02776">
    <property type="entry name" value="TPP_enzyme_N"/>
    <property type="match status" value="1"/>
</dbReference>
<feature type="domain" description="Thiamine pyrophosphate enzyme central" evidence="5">
    <location>
        <begin position="214"/>
        <end position="319"/>
    </location>
</feature>
<evidence type="ECO:0000313" key="8">
    <source>
        <dbReference type="EMBL" id="KAF4345861.1"/>
    </source>
</evidence>
<dbReference type="CDD" id="cd07105">
    <property type="entry name" value="ALDH_SaliADH"/>
    <property type="match status" value="1"/>
</dbReference>
<dbReference type="Pfam" id="PF00171">
    <property type="entry name" value="Aldedh"/>
    <property type="match status" value="1"/>
</dbReference>
<dbReference type="PANTHER" id="PTHR43353">
    <property type="entry name" value="SUCCINATE-SEMIALDEHYDE DEHYDROGENASE, MITOCHONDRIAL"/>
    <property type="match status" value="1"/>
</dbReference>
<dbReference type="GO" id="GO:0009450">
    <property type="term" value="P:gamma-aminobutyric acid catabolic process"/>
    <property type="evidence" value="ECO:0007669"/>
    <property type="project" value="TreeGrafter"/>
</dbReference>
<dbReference type="Gene3D" id="3.40.309.10">
    <property type="entry name" value="Aldehyde Dehydrogenase, Chain A, domain 2"/>
    <property type="match status" value="1"/>
</dbReference>
<evidence type="ECO:0000259" key="7">
    <source>
        <dbReference type="Pfam" id="PF02776"/>
    </source>
</evidence>
<sequence>MARLETYSASFAFFEALYEAGVRYVFANLGSDHPAIMEALAKARDLDDVKFPTVITCPHEYVAMSMADGFARVTGTPQCVLVHVDVGTQMLGCAMHNASCSRTPVFVFAGLSPFTLEGEMRGSRTEHIHWLQDAHDQKAIVAQYCRYAGEFKTGKNIKQMTNRALQFATSDVPGPVYMVGAREVMEEEITAYSLKQEAWQPVIPAAIPHPELEIIIKALAEAESPLILVGYSGRNTSTVPELVTLVESLPGVQVLDAMGSSLSFPFNHRASVGVRIGSHPAIEKADVILILDCDVTWIPTQCKPREDAKIFHIDVDPLKSNMPLYYIPATRRYRADVGVALKQLNEYVRTSEKYSNLAGQEPYISRWNRLAEEHKQLLDKTAQAAARPEDATSSPSTSYLVAQLRRHCPKDTIWCHETITNAPFIHEQLQVDEPGHILGNGGGGLGWSGGATLGVKLASDYLAGGAGKGNFVTQIVGDGTYLFGVPGTVYWVASRYSIATLTVVLSNKGWNAPRVSMELVHPTGYGSRINNKDLNISFDPTPDFSGIAKAASGNKAWAAVVDSVDDLDRLLPEAVQQVKNGVSAIMEFVNMTRQPALSRNFSTSKTIPLIINGKDVTTEKTFPAVSPINNEVIWNCSAVSQNHIDEAVSTANAAFPAWSKTKPSQRRDIFLSAANIMEKRREELLHYMHLEMGVGVGFQNFILGLAIEGLKDTAGRIAGAVTGSIPESIHEGMRAMVLKRPYGVNLGIAPWNAPFHLGLRSITFPLATGNTAILKGAELTPACYWAIADVLREAGLPDGCLNLVFHQPREAPSVIESLVSHPDMKKINFTGSSGVGAIISSLAGKHLKPVVMELGGKASSIVLKDADLTKAAENCARGAFFNAGQVCMATERILVHSSIATEFQNILAKTVNTMFGSQEDTPVLITSASAKKNRALVEDAISKGAKPLDIFKTELDPNTVDTKMRPVVLTNMSTSMDLYRQESFGPSVSWFTFDTEEEAIKLANGTDYGLSASIYTENLGTAFRVAEALDSGAVHINSMTVHDEFALPHGGVKKSGFGRFNGYQGLDEFLYYKTVTWMDCWGEFVIDKEASWNYVISGYEPDW</sequence>
<protein>
    <submittedName>
        <fullName evidence="8">NAD-dependent aldehyde dehydrogenase</fullName>
    </submittedName>
</protein>
<dbReference type="EMBL" id="PVQB02000007">
    <property type="protein sequence ID" value="KAF4345861.1"/>
    <property type="molecule type" value="Genomic_DNA"/>
</dbReference>
<keyword evidence="2" id="KW-0560">Oxidoreductase</keyword>
<comment type="similarity">
    <text evidence="1">Belongs to the TPP enzyme family.</text>
</comment>
<evidence type="ECO:0000313" key="9">
    <source>
        <dbReference type="Proteomes" id="UP000730481"/>
    </source>
</evidence>
<reference evidence="8" key="1">
    <citation type="journal article" date="2017" name="Mycologia">
        <title>Fusarium algeriense, sp. nov., a novel toxigenic crown rot pathogen of durum wheat from Algeria is nested in the Fusarium burgessii species complex.</title>
        <authorList>
            <person name="Laraba I."/>
            <person name="Keddad A."/>
            <person name="Boureghda H."/>
            <person name="Abdallah N."/>
            <person name="Vaughan M.M."/>
            <person name="Proctor R.H."/>
            <person name="Busman M."/>
            <person name="O'Donnell K."/>
        </authorList>
    </citation>
    <scope>NUCLEOTIDE SEQUENCE</scope>
    <source>
        <strain evidence="8">NRRL 25174</strain>
    </source>
</reference>
<dbReference type="PANTHER" id="PTHR43353:SF6">
    <property type="entry name" value="CYTOPLASMIC ALDEHYDE DEHYDROGENASE (EUROFUNG)"/>
    <property type="match status" value="1"/>
</dbReference>
<keyword evidence="9" id="KW-1185">Reference proteome</keyword>
<dbReference type="InterPro" id="IPR029061">
    <property type="entry name" value="THDP-binding"/>
</dbReference>
<gene>
    <name evidence="8" type="ORF">FBEOM_152</name>
</gene>
<dbReference type="PROSITE" id="PS00070">
    <property type="entry name" value="ALDEHYDE_DEHYDR_CYS"/>
    <property type="match status" value="1"/>
</dbReference>
<feature type="domain" description="Thiamine pyrophosphate enzyme N-terminal TPP-binding" evidence="7">
    <location>
        <begin position="11"/>
        <end position="140"/>
    </location>
</feature>
<evidence type="ECO:0000259" key="4">
    <source>
        <dbReference type="Pfam" id="PF00171"/>
    </source>
</evidence>
<feature type="domain" description="Aldehyde dehydrogenase" evidence="4">
    <location>
        <begin position="619"/>
        <end position="1075"/>
    </location>
</feature>
<dbReference type="GO" id="GO:0004777">
    <property type="term" value="F:succinate-semialdehyde dehydrogenase (NAD+) activity"/>
    <property type="evidence" value="ECO:0007669"/>
    <property type="project" value="TreeGrafter"/>
</dbReference>
<evidence type="ECO:0000259" key="6">
    <source>
        <dbReference type="Pfam" id="PF02775"/>
    </source>
</evidence>
<dbReference type="InterPro" id="IPR016161">
    <property type="entry name" value="Ald_DH/histidinol_DH"/>
</dbReference>
<dbReference type="InterPro" id="IPR012001">
    <property type="entry name" value="Thiamin_PyroP_enz_TPP-bd_dom"/>
</dbReference>
<name>A0A9P5AVN3_9HYPO</name>
<evidence type="ECO:0000259" key="5">
    <source>
        <dbReference type="Pfam" id="PF00205"/>
    </source>
</evidence>
<dbReference type="Gene3D" id="3.40.50.970">
    <property type="match status" value="2"/>
</dbReference>
<dbReference type="Gene3D" id="3.40.50.1220">
    <property type="entry name" value="TPP-binding domain"/>
    <property type="match status" value="1"/>
</dbReference>
<dbReference type="Pfam" id="PF02775">
    <property type="entry name" value="TPP_enzyme_C"/>
    <property type="match status" value="1"/>
</dbReference>
<dbReference type="InterPro" id="IPR029035">
    <property type="entry name" value="DHS-like_NAD/FAD-binding_dom"/>
</dbReference>
<keyword evidence="3" id="KW-0786">Thiamine pyrophosphate</keyword>
<dbReference type="InterPro" id="IPR011766">
    <property type="entry name" value="TPP_enzyme_TPP-bd"/>
</dbReference>
<dbReference type="InterPro" id="IPR012000">
    <property type="entry name" value="Thiamin_PyroP_enz_cen_dom"/>
</dbReference>
<evidence type="ECO:0000256" key="2">
    <source>
        <dbReference type="ARBA" id="ARBA00023002"/>
    </source>
</evidence>
<dbReference type="InterPro" id="IPR016163">
    <property type="entry name" value="Ald_DH_C"/>
</dbReference>
<reference evidence="8" key="2">
    <citation type="submission" date="2020-02" db="EMBL/GenBank/DDBJ databases">
        <title>Identification and distribution of gene clusters putatively required for synthesis of sphingolipid metabolism inhibitors in phylogenetically diverse species of the filamentous fungus Fusarium.</title>
        <authorList>
            <person name="Kim H.-S."/>
            <person name="Busman M."/>
            <person name="Brown D.W."/>
            <person name="Divon H."/>
            <person name="Uhlig S."/>
            <person name="Proctor R.H."/>
        </authorList>
    </citation>
    <scope>NUCLEOTIDE SEQUENCE</scope>
    <source>
        <strain evidence="8">NRRL 25174</strain>
    </source>
</reference>
<evidence type="ECO:0000256" key="3">
    <source>
        <dbReference type="ARBA" id="ARBA00023052"/>
    </source>
</evidence>